<organism evidence="2 3">
    <name type="scientific">Rhynchospora pubera</name>
    <dbReference type="NCBI Taxonomy" id="906938"/>
    <lineage>
        <taxon>Eukaryota</taxon>
        <taxon>Viridiplantae</taxon>
        <taxon>Streptophyta</taxon>
        <taxon>Embryophyta</taxon>
        <taxon>Tracheophyta</taxon>
        <taxon>Spermatophyta</taxon>
        <taxon>Magnoliopsida</taxon>
        <taxon>Liliopsida</taxon>
        <taxon>Poales</taxon>
        <taxon>Cyperaceae</taxon>
        <taxon>Cyperoideae</taxon>
        <taxon>Rhynchosporeae</taxon>
        <taxon>Rhynchospora</taxon>
    </lineage>
</organism>
<dbReference type="InterPro" id="IPR026555">
    <property type="entry name" value="NSL3/Tex30"/>
</dbReference>
<gene>
    <name evidence="2" type="ORF">LUZ62_086836</name>
</gene>
<sequence>MGILQRIAGVPPPPKPRRIGIRDEKVVPLYPANLRSPLVIFANGSTLSSTSDWVLRWKQMVGDALNAIDVVVFDYPEISAEERKGTKKSTEKMLFDYHWNFLEDTLINYPGHPLILMGTSLGSRINCMIAWYQHFNISLQLYAWEKYGRLCDRPIDQYIKPTIFIQGNEDPFCPFDQFDSCFGVSSICNRLHKVEGITSSTDLLRLIKRLGSRVGPLPTSKGWQRIPTRDKVEGGDEFLQVRKDVLEFYKTTQEEVERKVFKEIAEYVFSMIGEQWINGSMDRLYALGFRSGTAIIGHYMLDAMVCIVGCTEGISKPH</sequence>
<evidence type="ECO:0000313" key="3">
    <source>
        <dbReference type="Proteomes" id="UP001140206"/>
    </source>
</evidence>
<dbReference type="Gene3D" id="3.40.50.1820">
    <property type="entry name" value="alpha/beta hydrolase"/>
    <property type="match status" value="1"/>
</dbReference>
<dbReference type="AlphaFoldDB" id="A0AAV8CB31"/>
<name>A0AAV8CB31_9POAL</name>
<accession>A0AAV8CB31</accession>
<keyword evidence="3" id="KW-1185">Reference proteome</keyword>
<dbReference type="Pfam" id="PF20408">
    <property type="entry name" value="Abhydrolase_11"/>
    <property type="match status" value="1"/>
</dbReference>
<evidence type="ECO:0000313" key="2">
    <source>
        <dbReference type="EMBL" id="KAJ4752431.1"/>
    </source>
</evidence>
<comment type="caution">
    <text evidence="2">The sequence shown here is derived from an EMBL/GenBank/DDBJ whole genome shotgun (WGS) entry which is preliminary data.</text>
</comment>
<dbReference type="Proteomes" id="UP001140206">
    <property type="component" value="Chromosome 5"/>
</dbReference>
<protein>
    <submittedName>
        <fullName evidence="2">Alpha/beta-Hydrolases superfamily protein</fullName>
    </submittedName>
</protein>
<proteinExistence type="predicted"/>
<evidence type="ECO:0000259" key="1">
    <source>
        <dbReference type="Pfam" id="PF20408"/>
    </source>
</evidence>
<dbReference type="EMBL" id="JAMFTS010000005">
    <property type="protein sequence ID" value="KAJ4752431.1"/>
    <property type="molecule type" value="Genomic_DNA"/>
</dbReference>
<dbReference type="PANTHER" id="PTHR13136:SF11">
    <property type="entry name" value="TESTIS-EXPRESSED PROTEIN 30"/>
    <property type="match status" value="1"/>
</dbReference>
<dbReference type="SUPFAM" id="SSF53474">
    <property type="entry name" value="alpha/beta-Hydrolases"/>
    <property type="match status" value="1"/>
</dbReference>
<dbReference type="PANTHER" id="PTHR13136">
    <property type="entry name" value="TESTIS DEVELOPMENT PROTEIN PRTD"/>
    <property type="match status" value="1"/>
</dbReference>
<dbReference type="InterPro" id="IPR046879">
    <property type="entry name" value="KANL3/Tex30_Abhydrolase"/>
</dbReference>
<dbReference type="InterPro" id="IPR029058">
    <property type="entry name" value="AB_hydrolase_fold"/>
</dbReference>
<reference evidence="2" key="1">
    <citation type="submission" date="2022-08" db="EMBL/GenBank/DDBJ databases">
        <authorList>
            <person name="Marques A."/>
        </authorList>
    </citation>
    <scope>NUCLEOTIDE SEQUENCE</scope>
    <source>
        <strain evidence="2">RhyPub2mFocal</strain>
        <tissue evidence="2">Leaves</tissue>
    </source>
</reference>
<feature type="domain" description="KANL3/Tex30 alpha/beta hydrolase-like" evidence="1">
    <location>
        <begin position="37"/>
        <end position="180"/>
    </location>
</feature>